<feature type="region of interest" description="Disordered" evidence="1">
    <location>
        <begin position="1"/>
        <end position="20"/>
    </location>
</feature>
<dbReference type="HOGENOM" id="CLU_2539116_0_0_5"/>
<organism evidence="2 3">
    <name type="scientific">Nitrobacter hamburgensis (strain DSM 10229 / NCIMB 13809 / X14)</name>
    <dbReference type="NCBI Taxonomy" id="323097"/>
    <lineage>
        <taxon>Bacteria</taxon>
        <taxon>Pseudomonadati</taxon>
        <taxon>Pseudomonadota</taxon>
        <taxon>Alphaproteobacteria</taxon>
        <taxon>Hyphomicrobiales</taxon>
        <taxon>Nitrobacteraceae</taxon>
        <taxon>Nitrobacter</taxon>
    </lineage>
</organism>
<dbReference type="KEGG" id="nha:Nham_3207"/>
<evidence type="ECO:0000313" key="3">
    <source>
        <dbReference type="Proteomes" id="UP000001953"/>
    </source>
</evidence>
<keyword evidence="3" id="KW-1185">Reference proteome</keyword>
<reference evidence="2 3" key="1">
    <citation type="submission" date="2006-03" db="EMBL/GenBank/DDBJ databases">
        <title>Complete sequence of chromosome of Nitrobacter hamburgensis X14.</title>
        <authorList>
            <consortium name="US DOE Joint Genome Institute"/>
            <person name="Copeland A."/>
            <person name="Lucas S."/>
            <person name="Lapidus A."/>
            <person name="Barry K."/>
            <person name="Detter J.C."/>
            <person name="Glavina del Rio T."/>
            <person name="Hammon N."/>
            <person name="Israni S."/>
            <person name="Dalin E."/>
            <person name="Tice H."/>
            <person name="Pitluck S."/>
            <person name="Chain P."/>
            <person name="Malfatti S."/>
            <person name="Shin M."/>
            <person name="Vergez L."/>
            <person name="Schmutz J."/>
            <person name="Larimer F."/>
            <person name="Land M."/>
            <person name="Hauser L."/>
            <person name="Kyrpides N."/>
            <person name="Ivanova N."/>
            <person name="Ward B."/>
            <person name="Arp D."/>
            <person name="Klotz M."/>
            <person name="Stein L."/>
            <person name="O'Mullan G."/>
            <person name="Starkenburg S."/>
            <person name="Sayavedra L."/>
            <person name="Poret-Peterson A.T."/>
            <person name="Gentry M.E."/>
            <person name="Bruce D."/>
            <person name="Richardson P."/>
        </authorList>
    </citation>
    <scope>NUCLEOTIDE SEQUENCE [LARGE SCALE GENOMIC DNA]</scope>
    <source>
        <strain evidence="3">DSM 10229 / NCIMB 13809 / X14</strain>
    </source>
</reference>
<sequence length="83" mass="8753">MTERAGTAASRAPLVTRSSEPRGGTFCAGGDCLARARTCSVSRSLIEQRSSSDAESRSRLVYNSIQYSVVRANADGDPVTAGR</sequence>
<evidence type="ECO:0000313" key="2">
    <source>
        <dbReference type="EMBL" id="ABE63942.1"/>
    </source>
</evidence>
<accession>Q1QIK5</accession>
<gene>
    <name evidence="2" type="ordered locus">Nham_3207</name>
</gene>
<dbReference type="EMBL" id="CP000319">
    <property type="protein sequence ID" value="ABE63942.1"/>
    <property type="molecule type" value="Genomic_DNA"/>
</dbReference>
<dbReference type="Proteomes" id="UP000001953">
    <property type="component" value="Chromosome"/>
</dbReference>
<dbReference type="AlphaFoldDB" id="Q1QIK5"/>
<dbReference type="STRING" id="323097.Nham_3207"/>
<proteinExistence type="predicted"/>
<name>Q1QIK5_NITHX</name>
<protein>
    <submittedName>
        <fullName evidence="2">Uncharacterized protein</fullName>
    </submittedName>
</protein>
<evidence type="ECO:0000256" key="1">
    <source>
        <dbReference type="SAM" id="MobiDB-lite"/>
    </source>
</evidence>